<dbReference type="SUPFAM" id="SSF53335">
    <property type="entry name" value="S-adenosyl-L-methionine-dependent methyltransferases"/>
    <property type="match status" value="1"/>
</dbReference>
<organism evidence="2 3">
    <name type="scientific">Lichtheimia corymbifera JMRC:FSU:9682</name>
    <dbReference type="NCBI Taxonomy" id="1263082"/>
    <lineage>
        <taxon>Eukaryota</taxon>
        <taxon>Fungi</taxon>
        <taxon>Fungi incertae sedis</taxon>
        <taxon>Mucoromycota</taxon>
        <taxon>Mucoromycotina</taxon>
        <taxon>Mucoromycetes</taxon>
        <taxon>Mucorales</taxon>
        <taxon>Lichtheimiaceae</taxon>
        <taxon>Lichtheimia</taxon>
    </lineage>
</organism>
<protein>
    <recommendedName>
        <fullName evidence="4">Methyltransferase domain-containing protein</fullName>
    </recommendedName>
</protein>
<evidence type="ECO:0008006" key="4">
    <source>
        <dbReference type="Google" id="ProtNLM"/>
    </source>
</evidence>
<sequence length="388" mass="43618">MGNTPSDLQWYPDGNPPPLRRSTTQRTSDSNRSHSDRPPGFANFFEAAAVTPPAAPTPPRRQHLRQPKREGSCSTISSTSTLSSTSRSLSQKTPPNGPSRMPSETSTASTLVQADASPVDKSTSKPSSAMMMDNDMHTLLKRVLGGLCKAPVHRILSSCKEHSIRPNVLEIGCGQGSWIIDMATEFPKADFHGVDISLPAIPPDAKRNNTYFKVHKCRQEPLSFADDTFDYIHMRMLLCRFTHPEWVRLLREIMRVLKPGGYLEIVDLDYTVKRAGSRGNDLINHQMLEMMLKEHQIDLQRARHLPTWLQTDFVDIQQDRVVVPLDWANADHAVVQALFAKIDAIPPDECQKQQPHCVIYNCYGRKPTNTLDDTWDTMVNDFASGYID</sequence>
<proteinExistence type="predicted"/>
<feature type="region of interest" description="Disordered" evidence="1">
    <location>
        <begin position="1"/>
        <end position="130"/>
    </location>
</feature>
<dbReference type="OrthoDB" id="2013972at2759"/>
<feature type="compositionally biased region" description="Polar residues" evidence="1">
    <location>
        <begin position="102"/>
        <end position="112"/>
    </location>
</feature>
<dbReference type="InterPro" id="IPR029063">
    <property type="entry name" value="SAM-dependent_MTases_sf"/>
</dbReference>
<dbReference type="CDD" id="cd02440">
    <property type="entry name" value="AdoMet_MTases"/>
    <property type="match status" value="1"/>
</dbReference>
<evidence type="ECO:0000256" key="1">
    <source>
        <dbReference type="SAM" id="MobiDB-lite"/>
    </source>
</evidence>
<evidence type="ECO:0000313" key="2">
    <source>
        <dbReference type="EMBL" id="CDH51503.1"/>
    </source>
</evidence>
<feature type="compositionally biased region" description="Low complexity" evidence="1">
    <location>
        <begin position="72"/>
        <end position="90"/>
    </location>
</feature>
<reference evidence="2" key="1">
    <citation type="submission" date="2013-08" db="EMBL/GenBank/DDBJ databases">
        <title>Gene expansion shapes genome architecture in the human pathogen Lichtheimia corymbifera: an evolutionary genomics analysis in the ancient terrestrial Mucorales (Mucoromycotina).</title>
        <authorList>
            <person name="Schwartze V.U."/>
            <person name="Winter S."/>
            <person name="Shelest E."/>
            <person name="Marcet-Houben M."/>
            <person name="Horn F."/>
            <person name="Wehner S."/>
            <person name="Hoffmann K."/>
            <person name="Riege K."/>
            <person name="Sammeth M."/>
            <person name="Nowrousian M."/>
            <person name="Valiante V."/>
            <person name="Linde J."/>
            <person name="Jacobsen I.D."/>
            <person name="Marz M."/>
            <person name="Brakhage A.A."/>
            <person name="Gabaldon T."/>
            <person name="Bocker S."/>
            <person name="Voigt K."/>
        </authorList>
    </citation>
    <scope>NUCLEOTIDE SEQUENCE [LARGE SCALE GENOMIC DNA]</scope>
    <source>
        <strain evidence="2">FSU 9682</strain>
    </source>
</reference>
<evidence type="ECO:0000313" key="3">
    <source>
        <dbReference type="Proteomes" id="UP000027586"/>
    </source>
</evidence>
<accession>A0A068RMW2</accession>
<dbReference type="VEuPathDB" id="FungiDB:LCOR_03099.1"/>
<gene>
    <name evidence="2" type="ORF">LCOR_03099.1</name>
</gene>
<dbReference type="STRING" id="1263082.A0A068RMW2"/>
<dbReference type="EMBL" id="CBTN010000010">
    <property type="protein sequence ID" value="CDH51503.1"/>
    <property type="molecule type" value="Genomic_DNA"/>
</dbReference>
<dbReference type="PANTHER" id="PTHR43591">
    <property type="entry name" value="METHYLTRANSFERASE"/>
    <property type="match status" value="1"/>
</dbReference>
<dbReference type="Proteomes" id="UP000027586">
    <property type="component" value="Unassembled WGS sequence"/>
</dbReference>
<dbReference type="Pfam" id="PF13489">
    <property type="entry name" value="Methyltransf_23"/>
    <property type="match status" value="1"/>
</dbReference>
<dbReference type="Gene3D" id="3.40.50.150">
    <property type="entry name" value="Vaccinia Virus protein VP39"/>
    <property type="match status" value="1"/>
</dbReference>
<comment type="caution">
    <text evidence="2">The sequence shown here is derived from an EMBL/GenBank/DDBJ whole genome shotgun (WGS) entry which is preliminary data.</text>
</comment>
<dbReference type="AlphaFoldDB" id="A0A068RMW2"/>
<name>A0A068RMW2_9FUNG</name>
<keyword evidence="3" id="KW-1185">Reference proteome</keyword>